<dbReference type="Gene3D" id="3.90.180.10">
    <property type="entry name" value="Medium-chain alcohol dehydrogenases, catalytic domain"/>
    <property type="match status" value="1"/>
</dbReference>
<evidence type="ECO:0000259" key="2">
    <source>
        <dbReference type="Pfam" id="PF00107"/>
    </source>
</evidence>
<dbReference type="Pfam" id="PF08240">
    <property type="entry name" value="ADH_N"/>
    <property type="match status" value="1"/>
</dbReference>
<dbReference type="InterPro" id="IPR013149">
    <property type="entry name" value="ADH-like_C"/>
</dbReference>
<dbReference type="InterPro" id="IPR036291">
    <property type="entry name" value="NAD(P)-bd_dom_sf"/>
</dbReference>
<evidence type="ECO:0000313" key="5">
    <source>
        <dbReference type="Proteomes" id="UP000184406"/>
    </source>
</evidence>
<evidence type="ECO:0000256" key="1">
    <source>
        <dbReference type="ARBA" id="ARBA00023002"/>
    </source>
</evidence>
<dbReference type="SUPFAM" id="SSF50129">
    <property type="entry name" value="GroES-like"/>
    <property type="match status" value="1"/>
</dbReference>
<feature type="domain" description="Alcohol dehydrogenase-like C-terminal" evidence="2">
    <location>
        <begin position="184"/>
        <end position="310"/>
    </location>
</feature>
<dbReference type="InterPro" id="IPR013154">
    <property type="entry name" value="ADH-like_N"/>
</dbReference>
<dbReference type="Pfam" id="PF00107">
    <property type="entry name" value="ADH_zinc_N"/>
    <property type="match status" value="1"/>
</dbReference>
<keyword evidence="5" id="KW-1185">Reference proteome</keyword>
<dbReference type="Gene3D" id="3.40.50.720">
    <property type="entry name" value="NAD(P)-binding Rossmann-like Domain"/>
    <property type="match status" value="1"/>
</dbReference>
<dbReference type="EMBL" id="FQUX01000010">
    <property type="protein sequence ID" value="SHF98971.1"/>
    <property type="molecule type" value="Genomic_DNA"/>
</dbReference>
<proteinExistence type="predicted"/>
<reference evidence="5" key="1">
    <citation type="submission" date="2016-11" db="EMBL/GenBank/DDBJ databases">
        <authorList>
            <person name="Varghese N."/>
            <person name="Submissions S."/>
        </authorList>
    </citation>
    <scope>NUCLEOTIDE SEQUENCE [LARGE SCALE GENOMIC DNA]</scope>
    <source>
        <strain evidence="5">DSM 17539</strain>
    </source>
</reference>
<dbReference type="AlphaFoldDB" id="A0A1M5G684"/>
<dbReference type="InterPro" id="IPR050129">
    <property type="entry name" value="Zn_alcohol_dh"/>
</dbReference>
<dbReference type="InterPro" id="IPR011032">
    <property type="entry name" value="GroES-like_sf"/>
</dbReference>
<sequence length="349" mass="38211">MTNHINHKNQRIKHMKYIVCEEPGDFQLKEKEAPIRKKGEALLKVNKVGICGTDLHAYTGNQAFFTYPRILGHELATSVLEIDENDKGIAAGDNVVIMPYLSCGHCVACRNGKTNCCTQIQVLGIHTDGGMQEQITVPVDILLPAKHLTNEEMAIVEPLAIAAHSIRRAQIVPGETIVVVGCGPIGIGIMKLAQIEGAKVIALDMNQDRLQYAKEKIGVDHIVNVTEDPVKQISEITNGDLATAVFDASGHKGALEQGPNYMSHGGRYILVGLSKGELTFTHPAIHAKETTLMCSRNATVADFERVIAILDQFPTESFITHNVHFTQMKENFDSWLKPATGVIKATVEF</sequence>
<dbReference type="CDD" id="cd08261">
    <property type="entry name" value="Zn_ADH7"/>
    <property type="match status" value="1"/>
</dbReference>
<gene>
    <name evidence="4" type="ORF">SAMN03080594_110118</name>
</gene>
<dbReference type="GO" id="GO:0016491">
    <property type="term" value="F:oxidoreductase activity"/>
    <property type="evidence" value="ECO:0007669"/>
    <property type="project" value="UniProtKB-KW"/>
</dbReference>
<evidence type="ECO:0000313" key="4">
    <source>
        <dbReference type="EMBL" id="SHF98971.1"/>
    </source>
</evidence>
<accession>A0A1M5G684</accession>
<feature type="domain" description="Alcohol dehydrogenase-like N-terminal" evidence="3">
    <location>
        <begin position="38"/>
        <end position="145"/>
    </location>
</feature>
<protein>
    <submittedName>
        <fullName evidence="4">2-desacetyl-2-hydroxyethyl bacteriochlorophyllide A dehydrogenase</fullName>
    </submittedName>
</protein>
<evidence type="ECO:0000259" key="3">
    <source>
        <dbReference type="Pfam" id="PF08240"/>
    </source>
</evidence>
<dbReference type="Proteomes" id="UP000184406">
    <property type="component" value="Unassembled WGS sequence"/>
</dbReference>
<dbReference type="PANTHER" id="PTHR43401:SF3">
    <property type="entry name" value="L-GALACTONATE-5-DEHYDROGENASE"/>
    <property type="match status" value="1"/>
</dbReference>
<organism evidence="4 5">
    <name type="scientific">Arenibacter palladensis</name>
    <dbReference type="NCBI Taxonomy" id="237373"/>
    <lineage>
        <taxon>Bacteria</taxon>
        <taxon>Pseudomonadati</taxon>
        <taxon>Bacteroidota</taxon>
        <taxon>Flavobacteriia</taxon>
        <taxon>Flavobacteriales</taxon>
        <taxon>Flavobacteriaceae</taxon>
        <taxon>Arenibacter</taxon>
    </lineage>
</organism>
<keyword evidence="1" id="KW-0560">Oxidoreductase</keyword>
<dbReference type="SUPFAM" id="SSF51735">
    <property type="entry name" value="NAD(P)-binding Rossmann-fold domains"/>
    <property type="match status" value="1"/>
</dbReference>
<name>A0A1M5G684_9FLAO</name>
<dbReference type="PANTHER" id="PTHR43401">
    <property type="entry name" value="L-THREONINE 3-DEHYDROGENASE"/>
    <property type="match status" value="1"/>
</dbReference>